<dbReference type="EMBL" id="JACHHZ010000001">
    <property type="protein sequence ID" value="MBB6091828.1"/>
    <property type="molecule type" value="Genomic_DNA"/>
</dbReference>
<keyword evidence="3" id="KW-1185">Reference proteome</keyword>
<feature type="region of interest" description="Disordered" evidence="1">
    <location>
        <begin position="1"/>
        <end position="21"/>
    </location>
</feature>
<sequence>MSDASVPRAIAEGHRVASTTRPEFPKGTVLRILDQGYVLVRWDGDVLETAHHRDLMRIDADQ</sequence>
<gene>
    <name evidence="2" type="ORF">HNQ60_000674</name>
</gene>
<dbReference type="AlphaFoldDB" id="A0A841HHT5"/>
<reference evidence="2 3" key="1">
    <citation type="submission" date="2020-08" db="EMBL/GenBank/DDBJ databases">
        <title>Genomic Encyclopedia of Type Strains, Phase IV (KMG-IV): sequencing the most valuable type-strain genomes for metagenomic binning, comparative biology and taxonomic classification.</title>
        <authorList>
            <person name="Goeker M."/>
        </authorList>
    </citation>
    <scope>NUCLEOTIDE SEQUENCE [LARGE SCALE GENOMIC DNA]</scope>
    <source>
        <strain evidence="2 3">DSM 26723</strain>
    </source>
</reference>
<evidence type="ECO:0000313" key="2">
    <source>
        <dbReference type="EMBL" id="MBB6091828.1"/>
    </source>
</evidence>
<protein>
    <submittedName>
        <fullName evidence="2">Uncharacterized protein</fullName>
    </submittedName>
</protein>
<evidence type="ECO:0000313" key="3">
    <source>
        <dbReference type="Proteomes" id="UP000588068"/>
    </source>
</evidence>
<dbReference type="Proteomes" id="UP000588068">
    <property type="component" value="Unassembled WGS sequence"/>
</dbReference>
<accession>A0A841HHT5</accession>
<name>A0A841HHT5_9GAMM</name>
<organism evidence="2 3">
    <name type="scientific">Povalibacter uvarum</name>
    <dbReference type="NCBI Taxonomy" id="732238"/>
    <lineage>
        <taxon>Bacteria</taxon>
        <taxon>Pseudomonadati</taxon>
        <taxon>Pseudomonadota</taxon>
        <taxon>Gammaproteobacteria</taxon>
        <taxon>Steroidobacterales</taxon>
        <taxon>Steroidobacteraceae</taxon>
        <taxon>Povalibacter</taxon>
    </lineage>
</organism>
<evidence type="ECO:0000256" key="1">
    <source>
        <dbReference type="SAM" id="MobiDB-lite"/>
    </source>
</evidence>
<dbReference type="RefSeq" id="WP_184329602.1">
    <property type="nucleotide sequence ID" value="NZ_JACHHZ010000001.1"/>
</dbReference>
<proteinExistence type="predicted"/>
<comment type="caution">
    <text evidence="2">The sequence shown here is derived from an EMBL/GenBank/DDBJ whole genome shotgun (WGS) entry which is preliminary data.</text>
</comment>